<comment type="similarity">
    <text evidence="3">Belongs to the NUF2 family.</text>
</comment>
<keyword evidence="7 15" id="KW-0175">Coiled coil</keyword>
<dbReference type="InterPro" id="IPR001356">
    <property type="entry name" value="HD"/>
</dbReference>
<dbReference type="Proteomes" id="UP000828236">
    <property type="component" value="Unassembled WGS sequence"/>
</dbReference>
<keyword evidence="4" id="KW-0158">Chromosome</keyword>
<dbReference type="Pfam" id="PF00046">
    <property type="entry name" value="Homeodomain"/>
    <property type="match status" value="1"/>
</dbReference>
<evidence type="ECO:0000256" key="1">
    <source>
        <dbReference type="ARBA" id="ARBA00004123"/>
    </source>
</evidence>
<proteinExistence type="inferred from homology"/>
<feature type="region of interest" description="Disordered" evidence="16">
    <location>
        <begin position="46"/>
        <end position="79"/>
    </location>
</feature>
<keyword evidence="6" id="KW-0498">Mitosis</keyword>
<evidence type="ECO:0000256" key="13">
    <source>
        <dbReference type="PROSITE-ProRule" id="PRU00108"/>
    </source>
</evidence>
<dbReference type="SMART" id="SM00389">
    <property type="entry name" value="HOX"/>
    <property type="match status" value="1"/>
</dbReference>
<feature type="compositionally biased region" description="Low complexity" evidence="16">
    <location>
        <begin position="70"/>
        <end position="79"/>
    </location>
</feature>
<dbReference type="InterPro" id="IPR005549">
    <property type="entry name" value="Kinetochore_Nuf2_N"/>
</dbReference>
<comment type="subcellular location">
    <subcellularLocation>
        <location evidence="2">Chromosome</location>
        <location evidence="2">Centromere</location>
    </subcellularLocation>
    <subcellularLocation>
        <location evidence="1 13 14">Nucleus</location>
    </subcellularLocation>
</comment>
<feature type="coiled-coil region" evidence="15">
    <location>
        <begin position="631"/>
        <end position="661"/>
    </location>
</feature>
<evidence type="ECO:0000256" key="7">
    <source>
        <dbReference type="ARBA" id="ARBA00023054"/>
    </source>
</evidence>
<evidence type="ECO:0000256" key="14">
    <source>
        <dbReference type="RuleBase" id="RU000682"/>
    </source>
</evidence>
<evidence type="ECO:0000313" key="18">
    <source>
        <dbReference type="EMBL" id="KAH7642606.1"/>
    </source>
</evidence>
<feature type="coiled-coil region" evidence="15">
    <location>
        <begin position="525"/>
        <end position="587"/>
    </location>
</feature>
<dbReference type="InterPro" id="IPR009057">
    <property type="entry name" value="Homeodomain-like_sf"/>
</dbReference>
<protein>
    <submittedName>
        <fullName evidence="18">Nuf2 domain containing protein</fullName>
    </submittedName>
</protein>
<evidence type="ECO:0000256" key="12">
    <source>
        <dbReference type="ARBA" id="ARBA00023328"/>
    </source>
</evidence>
<keyword evidence="5" id="KW-0132">Cell division</keyword>
<evidence type="ECO:0000256" key="15">
    <source>
        <dbReference type="SAM" id="Coils"/>
    </source>
</evidence>
<dbReference type="PROSITE" id="PS50071">
    <property type="entry name" value="HOMEOBOX_2"/>
    <property type="match status" value="1"/>
</dbReference>
<evidence type="ECO:0000256" key="6">
    <source>
        <dbReference type="ARBA" id="ARBA00022776"/>
    </source>
</evidence>
<comment type="caution">
    <text evidence="18">The sequence shown here is derived from an EMBL/GenBank/DDBJ whole genome shotgun (WGS) entry which is preliminary data.</text>
</comment>
<dbReference type="AlphaFoldDB" id="A0A9D4SIE4"/>
<dbReference type="Pfam" id="PF03800">
    <property type="entry name" value="Nuf2"/>
    <property type="match status" value="1"/>
</dbReference>
<evidence type="ECO:0000259" key="17">
    <source>
        <dbReference type="PROSITE" id="PS50071"/>
    </source>
</evidence>
<dbReference type="Gene3D" id="1.10.418.60">
    <property type="entry name" value="Ncd80 complex, Nuf2 subunit"/>
    <property type="match status" value="1"/>
</dbReference>
<evidence type="ECO:0000256" key="11">
    <source>
        <dbReference type="ARBA" id="ARBA00023306"/>
    </source>
</evidence>
<evidence type="ECO:0000256" key="5">
    <source>
        <dbReference type="ARBA" id="ARBA00022618"/>
    </source>
</evidence>
<evidence type="ECO:0000256" key="2">
    <source>
        <dbReference type="ARBA" id="ARBA00004584"/>
    </source>
</evidence>
<name>A0A9D4SIE4_DERFA</name>
<accession>A0A9D4SIE4</accession>
<dbReference type="CDD" id="cd00086">
    <property type="entry name" value="homeodomain"/>
    <property type="match status" value="1"/>
</dbReference>
<dbReference type="GO" id="GO:0031262">
    <property type="term" value="C:Ndc80 complex"/>
    <property type="evidence" value="ECO:0007669"/>
    <property type="project" value="InterPro"/>
</dbReference>
<dbReference type="GO" id="GO:0051301">
    <property type="term" value="P:cell division"/>
    <property type="evidence" value="ECO:0007669"/>
    <property type="project" value="UniProtKB-KW"/>
</dbReference>
<organism evidence="18">
    <name type="scientific">Dermatophagoides farinae</name>
    <name type="common">American house dust mite</name>
    <dbReference type="NCBI Taxonomy" id="6954"/>
    <lineage>
        <taxon>Eukaryota</taxon>
        <taxon>Metazoa</taxon>
        <taxon>Ecdysozoa</taxon>
        <taxon>Arthropoda</taxon>
        <taxon>Chelicerata</taxon>
        <taxon>Arachnida</taxon>
        <taxon>Acari</taxon>
        <taxon>Acariformes</taxon>
        <taxon>Sarcoptiformes</taxon>
        <taxon>Astigmata</taxon>
        <taxon>Psoroptidia</taxon>
        <taxon>Analgoidea</taxon>
        <taxon>Pyroglyphidae</taxon>
        <taxon>Dermatophagoidinae</taxon>
        <taxon>Dermatophagoides</taxon>
    </lineage>
</organism>
<feature type="domain" description="Homeobox" evidence="17">
    <location>
        <begin position="101"/>
        <end position="161"/>
    </location>
</feature>
<keyword evidence="9 13" id="KW-0371">Homeobox</keyword>
<reference evidence="18" key="1">
    <citation type="submission" date="2020-06" db="EMBL/GenBank/DDBJ databases">
        <authorList>
            <person name="Ji K."/>
            <person name="Li J."/>
        </authorList>
    </citation>
    <scope>NUCLEOTIDE SEQUENCE</scope>
    <source>
        <strain evidence="18">JKM2019</strain>
        <tissue evidence="18">Whole body</tissue>
    </source>
</reference>
<dbReference type="SUPFAM" id="SSF46689">
    <property type="entry name" value="Homeodomain-like"/>
    <property type="match status" value="1"/>
</dbReference>
<evidence type="ECO:0000256" key="3">
    <source>
        <dbReference type="ARBA" id="ARBA00005498"/>
    </source>
</evidence>
<keyword evidence="8 13" id="KW-0238">DNA-binding</keyword>
<dbReference type="InterPro" id="IPR050649">
    <property type="entry name" value="Paired_Homeobox_TFs"/>
</dbReference>
<keyword evidence="11" id="KW-0131">Cell cycle</keyword>
<gene>
    <name evidence="18" type="ORF">HUG17_5653</name>
</gene>
<evidence type="ECO:0000256" key="8">
    <source>
        <dbReference type="ARBA" id="ARBA00023125"/>
    </source>
</evidence>
<dbReference type="PANTHER" id="PTHR24329:SF543">
    <property type="entry name" value="FI01017P-RELATED"/>
    <property type="match status" value="1"/>
</dbReference>
<dbReference type="GO" id="GO:0005634">
    <property type="term" value="C:nucleus"/>
    <property type="evidence" value="ECO:0007669"/>
    <property type="project" value="UniProtKB-SubCell"/>
</dbReference>
<keyword evidence="12" id="KW-0137">Centromere</keyword>
<reference evidence="18" key="2">
    <citation type="journal article" date="2021" name="World Allergy Organ. J.">
        <title>Chromosome-level assembly of Dermatophagoides farinae genome and transcriptome reveals two novel allergens Der f 37 and Der f 39.</title>
        <authorList>
            <person name="Chen J."/>
            <person name="Cai Z."/>
            <person name="Fan D."/>
            <person name="Hu J."/>
            <person name="Hou Y."/>
            <person name="He Y."/>
            <person name="Zhang Z."/>
            <person name="Zhao Z."/>
            <person name="Gao P."/>
            <person name="Hu W."/>
            <person name="Sun J."/>
            <person name="Li J."/>
            <person name="Ji K."/>
        </authorList>
    </citation>
    <scope>NUCLEOTIDE SEQUENCE</scope>
    <source>
        <strain evidence="18">JKM2019</strain>
    </source>
</reference>
<feature type="coiled-coil region" evidence="15">
    <location>
        <begin position="695"/>
        <end position="796"/>
    </location>
</feature>
<evidence type="ECO:0000256" key="4">
    <source>
        <dbReference type="ARBA" id="ARBA00022454"/>
    </source>
</evidence>
<keyword evidence="10 13" id="KW-0539">Nucleus</keyword>
<dbReference type="EMBL" id="SDOV01000004">
    <property type="protein sequence ID" value="KAH7642606.1"/>
    <property type="molecule type" value="Genomic_DNA"/>
</dbReference>
<dbReference type="GO" id="GO:0000981">
    <property type="term" value="F:DNA-binding transcription factor activity, RNA polymerase II-specific"/>
    <property type="evidence" value="ECO:0007669"/>
    <property type="project" value="TreeGrafter"/>
</dbReference>
<dbReference type="GO" id="GO:0000977">
    <property type="term" value="F:RNA polymerase II transcription regulatory region sequence-specific DNA binding"/>
    <property type="evidence" value="ECO:0007669"/>
    <property type="project" value="TreeGrafter"/>
</dbReference>
<evidence type="ECO:0000256" key="16">
    <source>
        <dbReference type="SAM" id="MobiDB-lite"/>
    </source>
</evidence>
<evidence type="ECO:0000256" key="10">
    <source>
        <dbReference type="ARBA" id="ARBA00023242"/>
    </source>
</evidence>
<sequence>MANNNNTVYHNHPLFRHEMPSTVIHYGQIQLPAMIQKNNNLHTSNETMNVRQQQQQQQQHEHHLSHSQNHHSQPSSHSQIVNDTTLDLEQLYEQQFGIQRYRSRRNRTTYNAEQLVHLEGAFQITHYPDVNMREDLASKLNLTESRVQVWFQNRRAKWHSMSMLQQMEHIHHPVASTNNNISLSSILKSAGIIGEIDVVNSGDNNDNDVTIIDNKGPFSSTSTMNNDNDDDIIKIENEDKVKNRIQNSNENDDDDQDKEVHTINNNTIEHTDATLNGCYNDEINGNSEEIIYAANDDDEEESNNFNGFYSVQQQLIQQYHQQNYYLNYHSSTLFQNDNHHLYLNLISSSYSFSSAFIQSIVYQQQNLEQQQQTMAIYEYPSFFKNDFLNMAQNQKITEDDIIDFYKSNQIISIRKEDLQRPSKEFVIQLYMLILEKLDMSTNIYQPDILACINGLNEHMEQTYLAINVFHCINYFVSKVGMNDMKMIDILEPKCDRTIRILHSLATFYVRYNTLKDSWFKYKEKYSNIYRERKELEKRNANLKQSIEEKSMLISSLKNKSIGMEQELKSLEETLAVKKREAEKESNITAEIKDEIGTLKEKLCDIKLESGLIIESNKKLSKIIVQSPNRLISAANDSENKLKTLKEELELKKLQYNESVAKLKSCSISETFLDNFCELKEVIKLQTQNDVQCEELKEIKKNTSDLDKEMAQIEIKKKNIEESIRSLKTKINKDNIEFNRKKTIHMELVDGLRIQCKKNEEKISKMKESVIEKTDRLKQLENQMEKICQQGQDILEKQSTEHQMKLEKILSMIELFEKLNYDKN</sequence>
<feature type="DNA-binding region" description="Homeobox" evidence="13">
    <location>
        <begin position="103"/>
        <end position="162"/>
    </location>
</feature>
<evidence type="ECO:0000256" key="9">
    <source>
        <dbReference type="ARBA" id="ARBA00023155"/>
    </source>
</evidence>
<dbReference type="PANTHER" id="PTHR24329">
    <property type="entry name" value="HOMEOBOX PROTEIN ARISTALESS"/>
    <property type="match status" value="1"/>
</dbReference>
<dbReference type="FunFam" id="1.10.10.60:FF:000679">
    <property type="entry name" value="Homeobox protein aristaless"/>
    <property type="match status" value="1"/>
</dbReference>
<dbReference type="Gene3D" id="1.10.10.60">
    <property type="entry name" value="Homeodomain-like"/>
    <property type="match status" value="1"/>
</dbReference>
<dbReference type="InterPro" id="IPR038275">
    <property type="entry name" value="Nuf2_N_sf"/>
</dbReference>